<gene>
    <name evidence="2" type="ORF">HGR00_24715</name>
</gene>
<evidence type="ECO:0000313" key="3">
    <source>
        <dbReference type="Proteomes" id="UP000575469"/>
    </source>
</evidence>
<accession>A0A848P1C0</accession>
<dbReference type="EMBL" id="JABBZM010000029">
    <property type="protein sequence ID" value="NMV41122.1"/>
    <property type="molecule type" value="Genomic_DNA"/>
</dbReference>
<dbReference type="Proteomes" id="UP000575469">
    <property type="component" value="Unassembled WGS sequence"/>
</dbReference>
<evidence type="ECO:0000313" key="2">
    <source>
        <dbReference type="EMBL" id="NMV41122.1"/>
    </source>
</evidence>
<feature type="chain" id="PRO_5032774349" evidence="1">
    <location>
        <begin position="21"/>
        <end position="158"/>
    </location>
</feature>
<keyword evidence="1" id="KW-0732">Signal</keyword>
<protein>
    <submittedName>
        <fullName evidence="2">Uncharacterized protein</fullName>
    </submittedName>
</protein>
<proteinExistence type="predicted"/>
<dbReference type="RefSeq" id="WP_169341478.1">
    <property type="nucleotide sequence ID" value="NZ_JABBZM010000029.1"/>
</dbReference>
<reference evidence="2 3" key="1">
    <citation type="submission" date="2020-04" db="EMBL/GenBank/DDBJ databases">
        <title>Ralstonia insidiosa genome sequencing and assembly.</title>
        <authorList>
            <person name="Martins R.C.R."/>
            <person name="Perdigao-Neto L.V."/>
            <person name="Levin A.S.S."/>
            <person name="Costa S.F."/>
        </authorList>
    </citation>
    <scope>NUCLEOTIDE SEQUENCE [LARGE SCALE GENOMIC DNA]</scope>
    <source>
        <strain evidence="2 3">5047</strain>
    </source>
</reference>
<organism evidence="2 3">
    <name type="scientific">Ralstonia insidiosa</name>
    <dbReference type="NCBI Taxonomy" id="190721"/>
    <lineage>
        <taxon>Bacteria</taxon>
        <taxon>Pseudomonadati</taxon>
        <taxon>Pseudomonadota</taxon>
        <taxon>Betaproteobacteria</taxon>
        <taxon>Burkholderiales</taxon>
        <taxon>Burkholderiaceae</taxon>
        <taxon>Ralstonia</taxon>
    </lineage>
</organism>
<dbReference type="AlphaFoldDB" id="A0A848P1C0"/>
<evidence type="ECO:0000256" key="1">
    <source>
        <dbReference type="SAM" id="SignalP"/>
    </source>
</evidence>
<feature type="signal peptide" evidence="1">
    <location>
        <begin position="1"/>
        <end position="20"/>
    </location>
</feature>
<comment type="caution">
    <text evidence="2">The sequence shown here is derived from an EMBL/GenBank/DDBJ whole genome shotgun (WGS) entry which is preliminary data.</text>
</comment>
<name>A0A848P1C0_9RALS</name>
<sequence length="158" mass="16480">MKTKLIAAAFLACFASLASAQVTEAQARNALQVQASASSVHPFCKADFLAKQEQQLNGTIARADFVTANAQGEIFAANVASCGLQAGNSLPQWADQAGRLLATAVIAATRVPGGMATPKTTSSGERAELLLGYAVQNGSPTAAEMLRMLQQSNYKTFN</sequence>